<keyword evidence="4" id="KW-0378">Hydrolase</keyword>
<dbReference type="SMART" id="SM00849">
    <property type="entry name" value="Lactamase_B"/>
    <property type="match status" value="1"/>
</dbReference>
<evidence type="ECO:0000313" key="4">
    <source>
        <dbReference type="EMBL" id="TFF65378.1"/>
    </source>
</evidence>
<evidence type="ECO:0000313" key="5">
    <source>
        <dbReference type="Proteomes" id="UP000297454"/>
    </source>
</evidence>
<name>A0A4R9C261_9FIRM</name>
<dbReference type="SUPFAM" id="SSF56281">
    <property type="entry name" value="Metallo-hydrolase/oxidoreductase"/>
    <property type="match status" value="1"/>
</dbReference>
<sequence>MELKDKRQTKVKFYAGMRTIGGTYIEVSYKGARVLFDCGSIFDPTITEQINTLDKILQYELVPDIKGIFDRKITLEDQKLYENTAFCVSHVHLDHTKMINYIDEIIPIYVTNDTKNLLNACNVANDFIFNNYNLKSNTRKLNGVDYGKSVNVGEINVKFVRVDHDAYGACGFIITTPDMKISYTGDLRLHGYLKRETLNFIDESKNCDMLISEGVSVSFKEFDDELVGEYITEEALLSDFKSILNDNLDKQITFNYYITNIERLLKIIEISNRKVVLNAFEAYVLYSTTGKKVNYYSLDNKRYGLDDELEISYNDLLKDTGKYLWQFKSSSENNISKLIKNGIYIHCDASPLGEFDPAYLPFILNFKNNEIILKELKCSGHAHPKDLLKIIDGIKPKILVPIHSFRPEMLYNKNGETILPEKNEII</sequence>
<proteinExistence type="predicted"/>
<comment type="caution">
    <text evidence="4">The sequence shown here is derived from an EMBL/GenBank/DDBJ whole genome shotgun (WGS) entry which is preliminary data.</text>
</comment>
<dbReference type="GO" id="GO:0004527">
    <property type="term" value="F:exonuclease activity"/>
    <property type="evidence" value="ECO:0007669"/>
    <property type="project" value="UniProtKB-KW"/>
</dbReference>
<dbReference type="GO" id="GO:0003723">
    <property type="term" value="F:RNA binding"/>
    <property type="evidence" value="ECO:0007669"/>
    <property type="project" value="UniProtKB-KW"/>
</dbReference>
<dbReference type="CDD" id="cd07732">
    <property type="entry name" value="metallo-hydrolase-like_MBL-fold"/>
    <property type="match status" value="1"/>
</dbReference>
<keyword evidence="2" id="KW-0694">RNA-binding</keyword>
<dbReference type="RefSeq" id="WP_134744302.1">
    <property type="nucleotide sequence ID" value="NZ_CP119762.1"/>
</dbReference>
<accession>A0A4R9C261</accession>
<evidence type="ECO:0000256" key="2">
    <source>
        <dbReference type="ARBA" id="ARBA00022884"/>
    </source>
</evidence>
<dbReference type="AlphaFoldDB" id="A0A4R9C261"/>
<dbReference type="Gene3D" id="3.60.15.10">
    <property type="entry name" value="Ribonuclease Z/Hydroxyacylglutathione hydrolase-like"/>
    <property type="match status" value="1"/>
</dbReference>
<evidence type="ECO:0000259" key="3">
    <source>
        <dbReference type="SMART" id="SM00849"/>
    </source>
</evidence>
<dbReference type="Gene3D" id="3.40.50.10710">
    <property type="entry name" value="Metallo-hydrolase/oxidoreductase"/>
    <property type="match status" value="1"/>
</dbReference>
<evidence type="ECO:0000256" key="1">
    <source>
        <dbReference type="ARBA" id="ARBA00022839"/>
    </source>
</evidence>
<dbReference type="Proteomes" id="UP000297454">
    <property type="component" value="Unassembled WGS sequence"/>
</dbReference>
<dbReference type="EMBL" id="SCFR01000020">
    <property type="protein sequence ID" value="TFF65378.1"/>
    <property type="molecule type" value="Genomic_DNA"/>
</dbReference>
<reference evidence="4 5" key="1">
    <citation type="submission" date="2019-01" db="EMBL/GenBank/DDBJ databases">
        <title>Draft Genome Sequences of Helcococcus ovis Strains Isolated from the Uterus and Vagina of Dairy Cows with Metritis.</title>
        <authorList>
            <person name="Cunha F."/>
            <person name="Jeon S.J."/>
            <person name="Kutzer P."/>
            <person name="Galvao K.N."/>
        </authorList>
    </citation>
    <scope>NUCLEOTIDE SEQUENCE [LARGE SCALE GENOMIC DNA]</scope>
    <source>
        <strain evidence="4 5">KG-37</strain>
    </source>
</reference>
<keyword evidence="1" id="KW-0269">Exonuclease</keyword>
<feature type="domain" description="Metallo-beta-lactamase" evidence="3">
    <location>
        <begin position="21"/>
        <end position="231"/>
    </location>
</feature>
<dbReference type="InterPro" id="IPR042173">
    <property type="entry name" value="RNase_J_2"/>
</dbReference>
<dbReference type="InterPro" id="IPR036866">
    <property type="entry name" value="RibonucZ/Hydroxyglut_hydro"/>
</dbReference>
<gene>
    <name evidence="4" type="ORF">EQF91_05880</name>
</gene>
<organism evidence="4 5">
    <name type="scientific">Helcococcus ovis</name>
    <dbReference type="NCBI Taxonomy" id="72026"/>
    <lineage>
        <taxon>Bacteria</taxon>
        <taxon>Bacillati</taxon>
        <taxon>Bacillota</taxon>
        <taxon>Tissierellia</taxon>
        <taxon>Tissierellales</taxon>
        <taxon>Peptoniphilaceae</taxon>
        <taxon>Helcococcus</taxon>
    </lineage>
</organism>
<dbReference type="Pfam" id="PF12706">
    <property type="entry name" value="Lactamase_B_2"/>
    <property type="match status" value="1"/>
</dbReference>
<keyword evidence="5" id="KW-1185">Reference proteome</keyword>
<keyword evidence="1" id="KW-0540">Nuclease</keyword>
<dbReference type="PANTHER" id="PTHR43694:SF1">
    <property type="entry name" value="RIBONUCLEASE J"/>
    <property type="match status" value="1"/>
</dbReference>
<dbReference type="PANTHER" id="PTHR43694">
    <property type="entry name" value="RIBONUCLEASE J"/>
    <property type="match status" value="1"/>
</dbReference>
<protein>
    <submittedName>
        <fullName evidence="4">MBL fold metallo-hydrolase</fullName>
    </submittedName>
</protein>
<dbReference type="InterPro" id="IPR001279">
    <property type="entry name" value="Metallo-B-lactamas"/>
</dbReference>